<evidence type="ECO:0000259" key="6">
    <source>
        <dbReference type="Pfam" id="PF26343"/>
    </source>
</evidence>
<keyword evidence="2" id="KW-0479">Metal-binding</keyword>
<keyword evidence="8" id="KW-1185">Reference proteome</keyword>
<dbReference type="InterPro" id="IPR058652">
    <property type="entry name" value="VapC50_C"/>
</dbReference>
<protein>
    <submittedName>
        <fullName evidence="7">Nucleic acid-binding protein</fullName>
    </submittedName>
</protein>
<comment type="caution">
    <text evidence="7">The sequence shown here is derived from an EMBL/GenBank/DDBJ whole genome shotgun (WGS) entry which is preliminary data.</text>
</comment>
<dbReference type="RefSeq" id="WP_202896507.1">
    <property type="nucleotide sequence ID" value="NZ_BAABJL010000090.1"/>
</dbReference>
<evidence type="ECO:0000256" key="4">
    <source>
        <dbReference type="ARBA" id="ARBA00022842"/>
    </source>
</evidence>
<accession>A0A927MWX9</accession>
<dbReference type="Pfam" id="PF26343">
    <property type="entry name" value="VapC50_C"/>
    <property type="match status" value="1"/>
</dbReference>
<sequence length="205" mass="23235">MLYGNNVRDLLIRLGRARLFQAKWTNQILDETFAAIRTQRPDIDPAKLDEVRSRMIRGIRDCLVLGYEDLIESVKGIPDPDDRHVVAAAIKSHAHVIVTYNLKDFPDAAHKKFGMEAVHPDDFVLSQIDLDEDAVLDVLQQLSENWRGNPSIPQVLEQLETEFPKTVAALRGRDDRQVRRLAGALKARAKSGYEGFRGTREHRGS</sequence>
<evidence type="ECO:0000313" key="8">
    <source>
        <dbReference type="Proteomes" id="UP000638648"/>
    </source>
</evidence>
<evidence type="ECO:0000256" key="1">
    <source>
        <dbReference type="ARBA" id="ARBA00022722"/>
    </source>
</evidence>
<evidence type="ECO:0000256" key="2">
    <source>
        <dbReference type="ARBA" id="ARBA00022723"/>
    </source>
</evidence>
<feature type="domain" description="VapC50 C-terminal" evidence="6">
    <location>
        <begin position="120"/>
        <end position="171"/>
    </location>
</feature>
<name>A0A927MWX9_9ACTN</name>
<dbReference type="GO" id="GO:0004518">
    <property type="term" value="F:nuclease activity"/>
    <property type="evidence" value="ECO:0007669"/>
    <property type="project" value="UniProtKB-KW"/>
</dbReference>
<evidence type="ECO:0000256" key="3">
    <source>
        <dbReference type="ARBA" id="ARBA00022801"/>
    </source>
</evidence>
<keyword evidence="1" id="KW-0540">Nuclease</keyword>
<dbReference type="Proteomes" id="UP000638648">
    <property type="component" value="Unassembled WGS sequence"/>
</dbReference>
<dbReference type="Pfam" id="PF13470">
    <property type="entry name" value="PIN_3"/>
    <property type="match status" value="1"/>
</dbReference>
<dbReference type="GO" id="GO:0046872">
    <property type="term" value="F:metal ion binding"/>
    <property type="evidence" value="ECO:0007669"/>
    <property type="project" value="UniProtKB-KW"/>
</dbReference>
<reference evidence="7" key="1">
    <citation type="submission" date="2020-10" db="EMBL/GenBank/DDBJ databases">
        <title>Sequencing the genomes of 1000 actinobacteria strains.</title>
        <authorList>
            <person name="Klenk H.-P."/>
        </authorList>
    </citation>
    <scope>NUCLEOTIDE SEQUENCE</scope>
    <source>
        <strain evidence="7">DSM 45354</strain>
    </source>
</reference>
<dbReference type="InterPro" id="IPR002716">
    <property type="entry name" value="PIN_dom"/>
</dbReference>
<keyword evidence="3" id="KW-0378">Hydrolase</keyword>
<dbReference type="EMBL" id="JADBEM010000001">
    <property type="protein sequence ID" value="MBE1608124.1"/>
    <property type="molecule type" value="Genomic_DNA"/>
</dbReference>
<keyword evidence="4" id="KW-0460">Magnesium</keyword>
<organism evidence="7 8">
    <name type="scientific">Actinopolymorpha pittospori</name>
    <dbReference type="NCBI Taxonomy" id="648752"/>
    <lineage>
        <taxon>Bacteria</taxon>
        <taxon>Bacillati</taxon>
        <taxon>Actinomycetota</taxon>
        <taxon>Actinomycetes</taxon>
        <taxon>Propionibacteriales</taxon>
        <taxon>Actinopolymorphaceae</taxon>
        <taxon>Actinopolymorpha</taxon>
    </lineage>
</organism>
<dbReference type="AlphaFoldDB" id="A0A927MWX9"/>
<proteinExistence type="predicted"/>
<feature type="domain" description="PIN" evidence="5">
    <location>
        <begin position="9"/>
        <end position="102"/>
    </location>
</feature>
<dbReference type="GO" id="GO:0016787">
    <property type="term" value="F:hydrolase activity"/>
    <property type="evidence" value="ECO:0007669"/>
    <property type="project" value="UniProtKB-KW"/>
</dbReference>
<evidence type="ECO:0000313" key="7">
    <source>
        <dbReference type="EMBL" id="MBE1608124.1"/>
    </source>
</evidence>
<evidence type="ECO:0000259" key="5">
    <source>
        <dbReference type="Pfam" id="PF13470"/>
    </source>
</evidence>
<gene>
    <name evidence="7" type="ORF">HEB94_004972</name>
</gene>